<keyword evidence="2" id="KW-1185">Reference proteome</keyword>
<proteinExistence type="predicted"/>
<dbReference type="InterPro" id="IPR058702">
    <property type="entry name" value="MafI2-like"/>
</dbReference>
<dbReference type="Proteomes" id="UP000602759">
    <property type="component" value="Unassembled WGS sequence"/>
</dbReference>
<reference evidence="1 2" key="1">
    <citation type="submission" date="2020-08" db="EMBL/GenBank/DDBJ databases">
        <title>Sphingobacterium sp. DN00404 isolated from aquaculture water.</title>
        <authorList>
            <person name="Zhang M."/>
        </authorList>
    </citation>
    <scope>NUCLEOTIDE SEQUENCE [LARGE SCALE GENOMIC DNA]</scope>
    <source>
        <strain evidence="1 2">DN00404</strain>
    </source>
</reference>
<dbReference type="RefSeq" id="WP_190995810.1">
    <property type="nucleotide sequence ID" value="NZ_JACOIK010000016.1"/>
</dbReference>
<dbReference type="Pfam" id="PF26541">
    <property type="entry name" value="MafI2"/>
    <property type="match status" value="1"/>
</dbReference>
<comment type="caution">
    <text evidence="1">The sequence shown here is derived from an EMBL/GenBank/DDBJ whole genome shotgun (WGS) entry which is preliminary data.</text>
</comment>
<protein>
    <submittedName>
        <fullName evidence="1">Uncharacterized protein</fullName>
    </submittedName>
</protein>
<dbReference type="EMBL" id="JACOIK010000016">
    <property type="protein sequence ID" value="MBD1434958.1"/>
    <property type="molecule type" value="Genomic_DNA"/>
</dbReference>
<organism evidence="1 2">
    <name type="scientific">Sphingobacterium micropteri</name>
    <dbReference type="NCBI Taxonomy" id="2763501"/>
    <lineage>
        <taxon>Bacteria</taxon>
        <taxon>Pseudomonadati</taxon>
        <taxon>Bacteroidota</taxon>
        <taxon>Sphingobacteriia</taxon>
        <taxon>Sphingobacteriales</taxon>
        <taxon>Sphingobacteriaceae</taxon>
        <taxon>Sphingobacterium</taxon>
    </lineage>
</organism>
<evidence type="ECO:0000313" key="2">
    <source>
        <dbReference type="Proteomes" id="UP000602759"/>
    </source>
</evidence>
<evidence type="ECO:0000313" key="1">
    <source>
        <dbReference type="EMBL" id="MBD1434958.1"/>
    </source>
</evidence>
<sequence length="98" mass="11446">MNILYKLRLSSNRALLFNVISSVKYICVKLKKEKLILSVYCERELTEDEKDIYYAVAGEIIGDFVELDDSLTEVEFIVSNKKYEKSDCKGELVYARYE</sequence>
<accession>A0ABR7YUC4</accession>
<gene>
    <name evidence="1" type="ORF">H8B06_19210</name>
</gene>
<name>A0ABR7YUC4_9SPHI</name>